<gene>
    <name evidence="3" type="ORF">F53441_7408</name>
</gene>
<feature type="compositionally biased region" description="Polar residues" evidence="1">
    <location>
        <begin position="71"/>
        <end position="101"/>
    </location>
</feature>
<evidence type="ECO:0000313" key="4">
    <source>
        <dbReference type="Proteomes" id="UP000605986"/>
    </source>
</evidence>
<name>A0A8H4KDI3_9HYPO</name>
<feature type="region of interest" description="Disordered" evidence="1">
    <location>
        <begin position="63"/>
        <end position="104"/>
    </location>
</feature>
<accession>A0A8H4KDI3</accession>
<keyword evidence="4" id="KW-1185">Reference proteome</keyword>
<feature type="signal peptide" evidence="2">
    <location>
        <begin position="1"/>
        <end position="19"/>
    </location>
</feature>
<dbReference type="AlphaFoldDB" id="A0A8H4KDI3"/>
<evidence type="ECO:0000256" key="1">
    <source>
        <dbReference type="SAM" id="MobiDB-lite"/>
    </source>
</evidence>
<organism evidence="3 4">
    <name type="scientific">Fusarium austroafricanum</name>
    <dbReference type="NCBI Taxonomy" id="2364996"/>
    <lineage>
        <taxon>Eukaryota</taxon>
        <taxon>Fungi</taxon>
        <taxon>Dikarya</taxon>
        <taxon>Ascomycota</taxon>
        <taxon>Pezizomycotina</taxon>
        <taxon>Sordariomycetes</taxon>
        <taxon>Hypocreomycetidae</taxon>
        <taxon>Hypocreales</taxon>
        <taxon>Nectriaceae</taxon>
        <taxon>Fusarium</taxon>
        <taxon>Fusarium concolor species complex</taxon>
    </lineage>
</organism>
<protein>
    <submittedName>
        <fullName evidence="3">Uncharacterized protein</fullName>
    </submittedName>
</protein>
<reference evidence="3" key="1">
    <citation type="submission" date="2020-01" db="EMBL/GenBank/DDBJ databases">
        <title>Identification and distribution of gene clusters putatively required for synthesis of sphingolipid metabolism inhibitors in phylogenetically diverse species of the filamentous fungus Fusarium.</title>
        <authorList>
            <person name="Kim H.-S."/>
            <person name="Busman M."/>
            <person name="Brown D.W."/>
            <person name="Divon H."/>
            <person name="Uhlig S."/>
            <person name="Proctor R.H."/>
        </authorList>
    </citation>
    <scope>NUCLEOTIDE SEQUENCE</scope>
    <source>
        <strain evidence="3">NRRL 53441</strain>
    </source>
</reference>
<keyword evidence="2" id="KW-0732">Signal</keyword>
<evidence type="ECO:0000256" key="2">
    <source>
        <dbReference type="SAM" id="SignalP"/>
    </source>
</evidence>
<feature type="chain" id="PRO_5034788525" evidence="2">
    <location>
        <begin position="20"/>
        <end position="126"/>
    </location>
</feature>
<proteinExistence type="predicted"/>
<sequence>MRYFTAIAILSLIASVTAAAQTWCPGVLQGPATVKPDTENHCSASVPVIASDYDERVSSASSKYLKGNGDAKTTATKTSGDADATDNSSAINDDSPSQKISDNGAAVVLPTMVVPIAAGMPAYAMM</sequence>
<dbReference type="EMBL" id="JAADJG010000293">
    <property type="protein sequence ID" value="KAF4449290.1"/>
    <property type="molecule type" value="Genomic_DNA"/>
</dbReference>
<comment type="caution">
    <text evidence="3">The sequence shown here is derived from an EMBL/GenBank/DDBJ whole genome shotgun (WGS) entry which is preliminary data.</text>
</comment>
<dbReference type="Proteomes" id="UP000605986">
    <property type="component" value="Unassembled WGS sequence"/>
</dbReference>
<evidence type="ECO:0000313" key="3">
    <source>
        <dbReference type="EMBL" id="KAF4449290.1"/>
    </source>
</evidence>